<proteinExistence type="predicted"/>
<keyword evidence="8" id="KW-1185">Reference proteome</keyword>
<dbReference type="AlphaFoldDB" id="A0A2S4MPW1"/>
<evidence type="ECO:0000256" key="1">
    <source>
        <dbReference type="ARBA" id="ARBA00004651"/>
    </source>
</evidence>
<gene>
    <name evidence="7" type="ORF">CYD53_101297</name>
</gene>
<feature type="transmembrane region" description="Helical" evidence="6">
    <location>
        <begin position="44"/>
        <end position="65"/>
    </location>
</feature>
<feature type="transmembrane region" description="Helical" evidence="6">
    <location>
        <begin position="71"/>
        <end position="91"/>
    </location>
</feature>
<feature type="transmembrane region" description="Helical" evidence="6">
    <location>
        <begin position="143"/>
        <end position="169"/>
    </location>
</feature>
<protein>
    <submittedName>
        <fullName evidence="7">Threonine/homoserine/homoserine lactone efflux protein</fullName>
    </submittedName>
</protein>
<evidence type="ECO:0000313" key="8">
    <source>
        <dbReference type="Proteomes" id="UP000236919"/>
    </source>
</evidence>
<dbReference type="GO" id="GO:0015171">
    <property type="term" value="F:amino acid transmembrane transporter activity"/>
    <property type="evidence" value="ECO:0007669"/>
    <property type="project" value="TreeGrafter"/>
</dbReference>
<comment type="caution">
    <text evidence="7">The sequence shown here is derived from an EMBL/GenBank/DDBJ whole genome shotgun (WGS) entry which is preliminary data.</text>
</comment>
<keyword evidence="2" id="KW-1003">Cell membrane</keyword>
<keyword evidence="4 6" id="KW-1133">Transmembrane helix</keyword>
<evidence type="ECO:0000256" key="2">
    <source>
        <dbReference type="ARBA" id="ARBA00022475"/>
    </source>
</evidence>
<dbReference type="GO" id="GO:0005886">
    <property type="term" value="C:plasma membrane"/>
    <property type="evidence" value="ECO:0007669"/>
    <property type="project" value="UniProtKB-SubCell"/>
</dbReference>
<dbReference type="InterPro" id="IPR001123">
    <property type="entry name" value="LeuE-type"/>
</dbReference>
<dbReference type="RefSeq" id="WP_103716352.1">
    <property type="nucleotide sequence ID" value="NZ_PQFZ01000001.1"/>
</dbReference>
<keyword evidence="3 6" id="KW-0812">Transmembrane</keyword>
<dbReference type="PIRSF" id="PIRSF006324">
    <property type="entry name" value="LeuE"/>
    <property type="match status" value="1"/>
</dbReference>
<organism evidence="7 8">
    <name type="scientific">Bosea psychrotolerans</name>
    <dbReference type="NCBI Taxonomy" id="1871628"/>
    <lineage>
        <taxon>Bacteria</taxon>
        <taxon>Pseudomonadati</taxon>
        <taxon>Pseudomonadota</taxon>
        <taxon>Alphaproteobacteria</taxon>
        <taxon>Hyphomicrobiales</taxon>
        <taxon>Boseaceae</taxon>
        <taxon>Bosea</taxon>
    </lineage>
</organism>
<dbReference type="Pfam" id="PF01810">
    <property type="entry name" value="LysE"/>
    <property type="match status" value="1"/>
</dbReference>
<evidence type="ECO:0000256" key="6">
    <source>
        <dbReference type="SAM" id="Phobius"/>
    </source>
</evidence>
<reference evidence="7 8" key="1">
    <citation type="submission" date="2018-01" db="EMBL/GenBank/DDBJ databases">
        <title>Genomic Encyclopedia of Type Strains, Phase III (KMG-III): the genomes of soil and plant-associated and newly described type strains.</title>
        <authorList>
            <person name="Whitman W."/>
        </authorList>
    </citation>
    <scope>NUCLEOTIDE SEQUENCE [LARGE SCALE GENOMIC DNA]</scope>
    <source>
        <strain evidence="7 8">1131</strain>
    </source>
</reference>
<dbReference type="OrthoDB" id="9804822at2"/>
<dbReference type="PANTHER" id="PTHR30086">
    <property type="entry name" value="ARGININE EXPORTER PROTEIN ARGO"/>
    <property type="match status" value="1"/>
</dbReference>
<dbReference type="EMBL" id="PQFZ01000001">
    <property type="protein sequence ID" value="POR56776.1"/>
    <property type="molecule type" value="Genomic_DNA"/>
</dbReference>
<feature type="transmembrane region" description="Helical" evidence="6">
    <location>
        <begin position="181"/>
        <end position="203"/>
    </location>
</feature>
<sequence>MTFEAWAAFAAATAVLLVIPGPTILLVISYALGQGWRTAFPMAVGVALGDFTAMTLSMLGVGALLAASATIFTALKWAGAAYLIYLGIKLFRAGGALDAKPRQDAVSPWKMLAHAWLVTALNPKSITFFVAFLPQFLDAKGDFWTQMLIFEATFITLAFMNAFGYALVASRARSLIGNPRAIGLFNKAGGTLLVGAGIATVAVRSGSN</sequence>
<evidence type="ECO:0000256" key="4">
    <source>
        <dbReference type="ARBA" id="ARBA00022989"/>
    </source>
</evidence>
<feature type="transmembrane region" description="Helical" evidence="6">
    <location>
        <begin position="112"/>
        <end position="137"/>
    </location>
</feature>
<evidence type="ECO:0000256" key="3">
    <source>
        <dbReference type="ARBA" id="ARBA00022692"/>
    </source>
</evidence>
<dbReference type="Proteomes" id="UP000236919">
    <property type="component" value="Unassembled WGS sequence"/>
</dbReference>
<comment type="subcellular location">
    <subcellularLocation>
        <location evidence="1">Cell membrane</location>
        <topology evidence="1">Multi-pass membrane protein</topology>
    </subcellularLocation>
</comment>
<dbReference type="PANTHER" id="PTHR30086:SF20">
    <property type="entry name" value="ARGININE EXPORTER PROTEIN ARGO-RELATED"/>
    <property type="match status" value="1"/>
</dbReference>
<name>A0A2S4MPW1_9HYPH</name>
<evidence type="ECO:0000313" key="7">
    <source>
        <dbReference type="EMBL" id="POR56776.1"/>
    </source>
</evidence>
<keyword evidence="5 6" id="KW-0472">Membrane</keyword>
<feature type="transmembrane region" description="Helical" evidence="6">
    <location>
        <begin position="6"/>
        <end position="32"/>
    </location>
</feature>
<accession>A0A2S4MPW1</accession>
<evidence type="ECO:0000256" key="5">
    <source>
        <dbReference type="ARBA" id="ARBA00023136"/>
    </source>
</evidence>